<evidence type="ECO:0008006" key="3">
    <source>
        <dbReference type="Google" id="ProtNLM"/>
    </source>
</evidence>
<sequence length="152" mass="17304">MKEPSYYTKFFVLLVMTFLPYLILHADPVVVSGGPENDYESWILRLNDNRLTVVFCRNPDWQSGDLYVTFSTDNDNTWDPVIPIIEDFGDQATLSFVQLPGDTLRLWYASNESGTYGIYTAYSLNGTDWTKQGPIDLGWSAGVMHYDPTVIL</sequence>
<evidence type="ECO:0000313" key="2">
    <source>
        <dbReference type="Proteomes" id="UP000051012"/>
    </source>
</evidence>
<organism evidence="1 2">
    <name type="scientific">candidate division TA06 bacterium DG_78</name>
    <dbReference type="NCBI Taxonomy" id="1703772"/>
    <lineage>
        <taxon>Bacteria</taxon>
        <taxon>Bacteria division TA06</taxon>
    </lineage>
</organism>
<comment type="caution">
    <text evidence="1">The sequence shown here is derived from an EMBL/GenBank/DDBJ whole genome shotgun (WGS) entry which is preliminary data.</text>
</comment>
<dbReference type="Proteomes" id="UP000051012">
    <property type="component" value="Unassembled WGS sequence"/>
</dbReference>
<dbReference type="AlphaFoldDB" id="A0A0S7YDT5"/>
<dbReference type="CDD" id="cd15482">
    <property type="entry name" value="Sialidase_non-viral"/>
    <property type="match status" value="1"/>
</dbReference>
<dbReference type="SUPFAM" id="SSF50939">
    <property type="entry name" value="Sialidases"/>
    <property type="match status" value="1"/>
</dbReference>
<proteinExistence type="predicted"/>
<evidence type="ECO:0000313" key="1">
    <source>
        <dbReference type="EMBL" id="KPJ72894.1"/>
    </source>
</evidence>
<dbReference type="InterPro" id="IPR036278">
    <property type="entry name" value="Sialidase_sf"/>
</dbReference>
<reference evidence="1 2" key="1">
    <citation type="journal article" date="2015" name="Microbiome">
        <title>Genomic resolution of linkages in carbon, nitrogen, and sulfur cycling among widespread estuary sediment bacteria.</title>
        <authorList>
            <person name="Baker B.J."/>
            <person name="Lazar C.S."/>
            <person name="Teske A.P."/>
            <person name="Dick G.J."/>
        </authorList>
    </citation>
    <scope>NUCLEOTIDE SEQUENCE [LARGE SCALE GENOMIC DNA]</scope>
    <source>
        <strain evidence="1">DG_78</strain>
    </source>
</reference>
<accession>A0A0S7YDT5</accession>
<name>A0A0S7YDT5_UNCT6</name>
<feature type="non-terminal residue" evidence="1">
    <location>
        <position position="152"/>
    </location>
</feature>
<gene>
    <name evidence="1" type="ORF">AMJ52_04835</name>
</gene>
<dbReference type="Gene3D" id="2.120.10.10">
    <property type="match status" value="1"/>
</dbReference>
<dbReference type="EMBL" id="LJNI01000050">
    <property type="protein sequence ID" value="KPJ72894.1"/>
    <property type="molecule type" value="Genomic_DNA"/>
</dbReference>
<protein>
    <recommendedName>
        <fullName evidence="3">Sialidase domain-containing protein</fullName>
    </recommendedName>
</protein>